<dbReference type="AlphaFoldDB" id="A0A815I396"/>
<evidence type="ECO:0000313" key="1">
    <source>
        <dbReference type="EMBL" id="CAF1358505.1"/>
    </source>
</evidence>
<accession>A0A815I396</accession>
<reference evidence="1" key="1">
    <citation type="submission" date="2021-02" db="EMBL/GenBank/DDBJ databases">
        <authorList>
            <person name="Nowell W R."/>
        </authorList>
    </citation>
    <scope>NUCLEOTIDE SEQUENCE</scope>
</reference>
<protein>
    <submittedName>
        <fullName evidence="1">Uncharacterized protein</fullName>
    </submittedName>
</protein>
<dbReference type="Proteomes" id="UP000681722">
    <property type="component" value="Unassembled WGS sequence"/>
</dbReference>
<sequence>MATAAQSVKTARVAKTKATQKITEQVKLMNASDRKILKEIDNYSDIKDVKRQGYKSPTYIKAKDKVRAGDKMAIDYDFCRLKVALITDNKCPYQLQKTLLKLTSDYDLNKSQKEQTGSVLDIKNQVAIDRQHVFLFVALV</sequence>
<name>A0A815I396_9BILA</name>
<dbReference type="EMBL" id="CAJNOQ010015288">
    <property type="protein sequence ID" value="CAF1358505.1"/>
    <property type="molecule type" value="Genomic_DNA"/>
</dbReference>
<proteinExistence type="predicted"/>
<evidence type="ECO:0000313" key="2">
    <source>
        <dbReference type="EMBL" id="CAF4234672.1"/>
    </source>
</evidence>
<evidence type="ECO:0000313" key="3">
    <source>
        <dbReference type="Proteomes" id="UP000663829"/>
    </source>
</evidence>
<keyword evidence="3" id="KW-1185">Reference proteome</keyword>
<comment type="caution">
    <text evidence="1">The sequence shown here is derived from an EMBL/GenBank/DDBJ whole genome shotgun (WGS) entry which is preliminary data.</text>
</comment>
<organism evidence="1 3">
    <name type="scientific">Didymodactylos carnosus</name>
    <dbReference type="NCBI Taxonomy" id="1234261"/>
    <lineage>
        <taxon>Eukaryota</taxon>
        <taxon>Metazoa</taxon>
        <taxon>Spiralia</taxon>
        <taxon>Gnathifera</taxon>
        <taxon>Rotifera</taxon>
        <taxon>Eurotatoria</taxon>
        <taxon>Bdelloidea</taxon>
        <taxon>Philodinida</taxon>
        <taxon>Philodinidae</taxon>
        <taxon>Didymodactylos</taxon>
    </lineage>
</organism>
<gene>
    <name evidence="1" type="ORF">GPM918_LOCUS31260</name>
    <name evidence="2" type="ORF">SRO942_LOCUS31896</name>
</gene>
<dbReference type="Proteomes" id="UP000663829">
    <property type="component" value="Unassembled WGS sequence"/>
</dbReference>
<dbReference type="EMBL" id="CAJOBC010068619">
    <property type="protein sequence ID" value="CAF4234672.1"/>
    <property type="molecule type" value="Genomic_DNA"/>
</dbReference>